<dbReference type="Gene3D" id="3.40.50.1820">
    <property type="entry name" value="alpha/beta hydrolase"/>
    <property type="match status" value="1"/>
</dbReference>
<evidence type="ECO:0000256" key="3">
    <source>
        <dbReference type="SAM" id="MobiDB-lite"/>
    </source>
</evidence>
<evidence type="ECO:0008006" key="6">
    <source>
        <dbReference type="Google" id="ProtNLM"/>
    </source>
</evidence>
<dbReference type="InterPro" id="IPR050955">
    <property type="entry name" value="Plant_Biomass_Hydrol_Est"/>
</dbReference>
<proteinExistence type="predicted"/>
<dbReference type="SUPFAM" id="SSF53474">
    <property type="entry name" value="alpha/beta-Hydrolases"/>
    <property type="match status" value="1"/>
</dbReference>
<dbReference type="EMBL" id="BAABDK010000016">
    <property type="protein sequence ID" value="GAA4035913.1"/>
    <property type="molecule type" value="Genomic_DNA"/>
</dbReference>
<dbReference type="Pfam" id="PF00756">
    <property type="entry name" value="Esterase"/>
    <property type="match status" value="1"/>
</dbReference>
<gene>
    <name evidence="4" type="ORF">GCM10022409_20930</name>
</gene>
<name>A0ABP7U4G0_9BACT</name>
<reference evidence="5" key="1">
    <citation type="journal article" date="2019" name="Int. J. Syst. Evol. Microbiol.">
        <title>The Global Catalogue of Microorganisms (GCM) 10K type strain sequencing project: providing services to taxonomists for standard genome sequencing and annotation.</title>
        <authorList>
            <consortium name="The Broad Institute Genomics Platform"/>
            <consortium name="The Broad Institute Genome Sequencing Center for Infectious Disease"/>
            <person name="Wu L."/>
            <person name="Ma J."/>
        </authorList>
    </citation>
    <scope>NUCLEOTIDE SEQUENCE [LARGE SCALE GENOMIC DNA]</scope>
    <source>
        <strain evidence="5">JCM 17225</strain>
    </source>
</reference>
<feature type="region of interest" description="Disordered" evidence="3">
    <location>
        <begin position="363"/>
        <end position="386"/>
    </location>
</feature>
<organism evidence="4 5">
    <name type="scientific">Hymenobacter glaciei</name>
    <dbReference type="NCBI Taxonomy" id="877209"/>
    <lineage>
        <taxon>Bacteria</taxon>
        <taxon>Pseudomonadati</taxon>
        <taxon>Bacteroidota</taxon>
        <taxon>Cytophagia</taxon>
        <taxon>Cytophagales</taxon>
        <taxon>Hymenobacteraceae</taxon>
        <taxon>Hymenobacter</taxon>
    </lineage>
</organism>
<evidence type="ECO:0000256" key="1">
    <source>
        <dbReference type="ARBA" id="ARBA00022729"/>
    </source>
</evidence>
<dbReference type="InterPro" id="IPR000801">
    <property type="entry name" value="Esterase-like"/>
</dbReference>
<keyword evidence="2" id="KW-0378">Hydrolase</keyword>
<protein>
    <recommendedName>
        <fullName evidence="6">Peptidase S9 prolyl oligopeptidase catalytic domain-containing protein</fullName>
    </recommendedName>
</protein>
<dbReference type="InterPro" id="IPR029058">
    <property type="entry name" value="AB_hydrolase_fold"/>
</dbReference>
<accession>A0ABP7U4G0</accession>
<sequence>MDEAGAAMQARKFCDATALFEQAFTPDSAQASIFDLFAAALSSAQCPAKQPLAWRWLGQLSRRRPLPMQAGDLDNIVSDAGLASLRANETAWARWLAAMRGAIAEQAVAEQARRARWLTETQARALAFPSKADRQQGRVAPAPAGFALYFSQVPGDTVRVPYLVRVPAGYDPARPAPVVVYLHGGVVSTPQFGHANPEVATQEPVFAAAPANALVVYPFGRKSFGWVEQPAAFAQVLRIVTDVRARYRTDPARTTLVGLSNGGSAALWFAAQPAAPFSRFVALSPAPNLLLAQSTYGPLGKTKPVLMVSAQDDDIYAYEAVRAAYDAHRPGRSNWVFQTVPKGGHGFIYGPEGQALLRQALQSDAAKPGKRNYPAVGTARSPRAAR</sequence>
<evidence type="ECO:0000313" key="4">
    <source>
        <dbReference type="EMBL" id="GAA4035913.1"/>
    </source>
</evidence>
<evidence type="ECO:0000256" key="2">
    <source>
        <dbReference type="ARBA" id="ARBA00022801"/>
    </source>
</evidence>
<dbReference type="RefSeq" id="WP_345053836.1">
    <property type="nucleotide sequence ID" value="NZ_BAABDK010000016.1"/>
</dbReference>
<dbReference type="PANTHER" id="PTHR43037">
    <property type="entry name" value="UNNAMED PRODUCT-RELATED"/>
    <property type="match status" value="1"/>
</dbReference>
<evidence type="ECO:0000313" key="5">
    <source>
        <dbReference type="Proteomes" id="UP001501469"/>
    </source>
</evidence>
<dbReference type="Proteomes" id="UP001501469">
    <property type="component" value="Unassembled WGS sequence"/>
</dbReference>
<keyword evidence="1" id="KW-0732">Signal</keyword>
<dbReference type="PANTHER" id="PTHR43037:SF5">
    <property type="entry name" value="FERULOYL ESTERASE"/>
    <property type="match status" value="1"/>
</dbReference>
<comment type="caution">
    <text evidence="4">The sequence shown here is derived from an EMBL/GenBank/DDBJ whole genome shotgun (WGS) entry which is preliminary data.</text>
</comment>
<keyword evidence="5" id="KW-1185">Reference proteome</keyword>